<evidence type="ECO:0000259" key="8">
    <source>
        <dbReference type="PROSITE" id="PS50011"/>
    </source>
</evidence>
<keyword evidence="1" id="KW-0808">Transferase</keyword>
<keyword evidence="7" id="KW-0812">Transmembrane</keyword>
<dbReference type="EMBL" id="CP042425">
    <property type="protein sequence ID" value="QEL19522.1"/>
    <property type="molecule type" value="Genomic_DNA"/>
</dbReference>
<feature type="region of interest" description="Disordered" evidence="6">
    <location>
        <begin position="386"/>
        <end position="442"/>
    </location>
</feature>
<dbReference type="GO" id="GO:0004674">
    <property type="term" value="F:protein serine/threonine kinase activity"/>
    <property type="evidence" value="ECO:0007669"/>
    <property type="project" value="UniProtKB-KW"/>
</dbReference>
<dbReference type="GO" id="GO:0005524">
    <property type="term" value="F:ATP binding"/>
    <property type="evidence" value="ECO:0007669"/>
    <property type="project" value="UniProtKB-UniRule"/>
</dbReference>
<keyword evidence="9" id="KW-0723">Serine/threonine-protein kinase</keyword>
<evidence type="ECO:0000256" key="2">
    <source>
        <dbReference type="ARBA" id="ARBA00022741"/>
    </source>
</evidence>
<dbReference type="Gene3D" id="3.30.200.20">
    <property type="entry name" value="Phosphorylase Kinase, domain 1"/>
    <property type="match status" value="1"/>
</dbReference>
<dbReference type="OrthoDB" id="6111975at2"/>
<protein>
    <submittedName>
        <fullName evidence="9">Serine/threonine protein kinase</fullName>
    </submittedName>
</protein>
<evidence type="ECO:0000313" key="9">
    <source>
        <dbReference type="EMBL" id="QEL19522.1"/>
    </source>
</evidence>
<dbReference type="SMART" id="SM00220">
    <property type="entry name" value="S_TKc"/>
    <property type="match status" value="1"/>
</dbReference>
<feature type="binding site" evidence="5">
    <location>
        <position position="106"/>
    </location>
    <ligand>
        <name>ATP</name>
        <dbReference type="ChEBI" id="CHEBI:30616"/>
    </ligand>
</feature>
<evidence type="ECO:0000256" key="3">
    <source>
        <dbReference type="ARBA" id="ARBA00022777"/>
    </source>
</evidence>
<dbReference type="AlphaFoldDB" id="A0A5C1AP46"/>
<dbReference type="PANTHER" id="PTHR43289">
    <property type="entry name" value="MITOGEN-ACTIVATED PROTEIN KINASE KINASE KINASE 20-RELATED"/>
    <property type="match status" value="1"/>
</dbReference>
<dbReference type="CDD" id="cd14014">
    <property type="entry name" value="STKc_PknB_like"/>
    <property type="match status" value="1"/>
</dbReference>
<dbReference type="PANTHER" id="PTHR43289:SF6">
    <property type="entry name" value="SERINE_THREONINE-PROTEIN KINASE NEKL-3"/>
    <property type="match status" value="1"/>
</dbReference>
<feature type="domain" description="Protein kinase" evidence="8">
    <location>
        <begin position="77"/>
        <end position="342"/>
    </location>
</feature>
<keyword evidence="4 5" id="KW-0067">ATP-binding</keyword>
<dbReference type="PROSITE" id="PS00107">
    <property type="entry name" value="PROTEIN_KINASE_ATP"/>
    <property type="match status" value="1"/>
</dbReference>
<keyword evidence="7" id="KW-0472">Membrane</keyword>
<evidence type="ECO:0000256" key="6">
    <source>
        <dbReference type="SAM" id="MobiDB-lite"/>
    </source>
</evidence>
<evidence type="ECO:0000313" key="10">
    <source>
        <dbReference type="Proteomes" id="UP000324974"/>
    </source>
</evidence>
<gene>
    <name evidence="9" type="ORF">PX52LOC_06597</name>
</gene>
<dbReference type="Proteomes" id="UP000324974">
    <property type="component" value="Chromosome"/>
</dbReference>
<dbReference type="Gene3D" id="1.10.510.10">
    <property type="entry name" value="Transferase(Phosphotransferase) domain 1"/>
    <property type="match status" value="1"/>
</dbReference>
<dbReference type="Pfam" id="PF00069">
    <property type="entry name" value="Pkinase"/>
    <property type="match status" value="1"/>
</dbReference>
<dbReference type="InterPro" id="IPR008271">
    <property type="entry name" value="Ser/Thr_kinase_AS"/>
</dbReference>
<keyword evidence="2 5" id="KW-0547">Nucleotide-binding</keyword>
<feature type="compositionally biased region" description="Polar residues" evidence="6">
    <location>
        <begin position="415"/>
        <end position="435"/>
    </location>
</feature>
<reference evidence="10" key="1">
    <citation type="submission" date="2019-08" db="EMBL/GenBank/DDBJ databases">
        <title>Limnoglobus roseus gen. nov., sp. nov., a novel freshwater planctomycete with a giant genome from the family Gemmataceae.</title>
        <authorList>
            <person name="Kulichevskaya I.S."/>
            <person name="Naumoff D.G."/>
            <person name="Miroshnikov K."/>
            <person name="Ivanova A."/>
            <person name="Philippov D.A."/>
            <person name="Hakobyan A."/>
            <person name="Rijpstra I.C."/>
            <person name="Sinninghe Damste J.S."/>
            <person name="Liesack W."/>
            <person name="Dedysh S.N."/>
        </authorList>
    </citation>
    <scope>NUCLEOTIDE SEQUENCE [LARGE SCALE GENOMIC DNA]</scope>
    <source>
        <strain evidence="10">PX52</strain>
    </source>
</reference>
<dbReference type="KEGG" id="lrs:PX52LOC_06597"/>
<dbReference type="SUPFAM" id="SSF56112">
    <property type="entry name" value="Protein kinase-like (PK-like)"/>
    <property type="match status" value="1"/>
</dbReference>
<organism evidence="9 10">
    <name type="scientific">Limnoglobus roseus</name>
    <dbReference type="NCBI Taxonomy" id="2598579"/>
    <lineage>
        <taxon>Bacteria</taxon>
        <taxon>Pseudomonadati</taxon>
        <taxon>Planctomycetota</taxon>
        <taxon>Planctomycetia</taxon>
        <taxon>Gemmatales</taxon>
        <taxon>Gemmataceae</taxon>
        <taxon>Limnoglobus</taxon>
    </lineage>
</organism>
<sequence length="496" mass="54732">MPAPASVTDYLDCIRKSGLVSDDRLNSELDRMRIEGESAHSIDEMTAILLRAGLLTRFQAKQLRLGRYKRFMVAGKYKLLELIGVGGMGAVYLCEHVFMKRVVAVKVLPLEKLSDPSNLERFYREARAVAALDHPNIVRAHDIDKSDNLHFLVMEYVDGASMQEIVARFGQIDPIRTAHYVAQSAIGLHHANELGMVHRDIKPGNVLLDRNGIVKILDMGLARFFNDKNDNLTAKYDDKCVLGTADYLAPEQALSNVVDIRADIYALGGTFYFMLTGHSPVPDGTIAQKLVFQQTQHPKPVADYRSDVPPELLEVLEKMLQKDPNDRYQTPLEVAEALAPWTEEPISPPPDHEMPDLCPAVLSMMGHADRVRSAMKANRASAVHASYRGTAGSSSSRYSSTSSSGEHIRFDEPISQDQVPTGRSTHTATLQTRSSRMSKESAELLLHPDSPQMIQDSSPRMELPVTPVGSKRWLVVALGAGLLVAAIAAAVVYGLR</sequence>
<keyword evidence="10" id="KW-1185">Reference proteome</keyword>
<feature type="transmembrane region" description="Helical" evidence="7">
    <location>
        <begin position="473"/>
        <end position="495"/>
    </location>
</feature>
<keyword evidence="3 9" id="KW-0418">Kinase</keyword>
<proteinExistence type="predicted"/>
<dbReference type="InterPro" id="IPR011009">
    <property type="entry name" value="Kinase-like_dom_sf"/>
</dbReference>
<dbReference type="PROSITE" id="PS50011">
    <property type="entry name" value="PROTEIN_KINASE_DOM"/>
    <property type="match status" value="1"/>
</dbReference>
<evidence type="ECO:0000256" key="7">
    <source>
        <dbReference type="SAM" id="Phobius"/>
    </source>
</evidence>
<evidence type="ECO:0000256" key="5">
    <source>
        <dbReference type="PROSITE-ProRule" id="PRU10141"/>
    </source>
</evidence>
<dbReference type="InterPro" id="IPR017441">
    <property type="entry name" value="Protein_kinase_ATP_BS"/>
</dbReference>
<evidence type="ECO:0000256" key="1">
    <source>
        <dbReference type="ARBA" id="ARBA00022679"/>
    </source>
</evidence>
<feature type="compositionally biased region" description="Low complexity" evidence="6">
    <location>
        <begin position="386"/>
        <end position="404"/>
    </location>
</feature>
<dbReference type="InterPro" id="IPR000719">
    <property type="entry name" value="Prot_kinase_dom"/>
</dbReference>
<keyword evidence="7" id="KW-1133">Transmembrane helix</keyword>
<dbReference type="PROSITE" id="PS00108">
    <property type="entry name" value="PROTEIN_KINASE_ST"/>
    <property type="match status" value="1"/>
</dbReference>
<accession>A0A5C1AP46</accession>
<evidence type="ECO:0000256" key="4">
    <source>
        <dbReference type="ARBA" id="ARBA00022840"/>
    </source>
</evidence>
<name>A0A5C1AP46_9BACT</name>